<name>A0ABZ0I990_9GAMM</name>
<evidence type="ECO:0000313" key="3">
    <source>
        <dbReference type="Proteomes" id="UP001626549"/>
    </source>
</evidence>
<keyword evidence="1" id="KW-1133">Transmembrane helix</keyword>
<feature type="transmembrane region" description="Helical" evidence="1">
    <location>
        <begin position="41"/>
        <end position="59"/>
    </location>
</feature>
<keyword evidence="3" id="KW-1185">Reference proteome</keyword>
<feature type="transmembrane region" description="Helical" evidence="1">
    <location>
        <begin position="65"/>
        <end position="84"/>
    </location>
</feature>
<organism evidence="2 3">
    <name type="scientific">Congregibacter brevis</name>
    <dbReference type="NCBI Taxonomy" id="3081201"/>
    <lineage>
        <taxon>Bacteria</taxon>
        <taxon>Pseudomonadati</taxon>
        <taxon>Pseudomonadota</taxon>
        <taxon>Gammaproteobacteria</taxon>
        <taxon>Cellvibrionales</taxon>
        <taxon>Halieaceae</taxon>
        <taxon>Congregibacter</taxon>
    </lineage>
</organism>
<evidence type="ECO:0000256" key="1">
    <source>
        <dbReference type="SAM" id="Phobius"/>
    </source>
</evidence>
<keyword evidence="1" id="KW-0472">Membrane</keyword>
<accession>A0ABZ0I990</accession>
<keyword evidence="1" id="KW-0812">Transmembrane</keyword>
<sequence length="346" mass="39145">MTSTWSEFLSQRWSRWLDRRIPRSRSVTLSQRQIFIFPSRTGFFFALCLLVMLIAAINYQNNMSYALTFLLANLFVVAVLHTYANLSGLTITAVSADHAFAGQRSGFHLRFSSTNKRGHNALLVGWPEAKEARRRRRLFTGLLSSPAMIAVEEIDIAPAATLDLVLHIPVGTRGWYRPDRLRIESTYPLGLLRCWTWIDLDFRALVYPTPLVAAEPKGAAGDALDGRWLAGTGDDEFYGIRDYRAGDNLRRVYWKGLARGQALQTKDYASAIADARWLDWEQFSGLDQERRLSALCHWVLDYHRREFEFGLRVPGLELAPASGDRQRDAALRALALFGVTEGSVTS</sequence>
<proteinExistence type="predicted"/>
<evidence type="ECO:0000313" key="2">
    <source>
        <dbReference type="EMBL" id="WOJ95695.1"/>
    </source>
</evidence>
<gene>
    <name evidence="2" type="ORF">R0137_10580</name>
</gene>
<dbReference type="PANTHER" id="PTHR34351">
    <property type="entry name" value="SLR1927 PROTEIN-RELATED"/>
    <property type="match status" value="1"/>
</dbReference>
<dbReference type="PANTHER" id="PTHR34351:SF1">
    <property type="entry name" value="SLR1927 PROTEIN"/>
    <property type="match status" value="1"/>
</dbReference>
<protein>
    <submittedName>
        <fullName evidence="2">DUF58 domain-containing protein</fullName>
    </submittedName>
</protein>
<reference evidence="2 3" key="1">
    <citation type="submission" date="2023-10" db="EMBL/GenBank/DDBJ databases">
        <title>Two novel species belonging to the OM43/NOR5 clade.</title>
        <authorList>
            <person name="Park M."/>
        </authorList>
    </citation>
    <scope>NUCLEOTIDE SEQUENCE [LARGE SCALE GENOMIC DNA]</scope>
    <source>
        <strain evidence="2 3">IMCC45268</strain>
    </source>
</reference>
<dbReference type="EMBL" id="CP136865">
    <property type="protein sequence ID" value="WOJ95695.1"/>
    <property type="molecule type" value="Genomic_DNA"/>
</dbReference>
<dbReference type="Proteomes" id="UP001626549">
    <property type="component" value="Chromosome"/>
</dbReference>
<dbReference type="RefSeq" id="WP_407326398.1">
    <property type="nucleotide sequence ID" value="NZ_CP136865.1"/>
</dbReference>